<evidence type="ECO:0000313" key="3">
    <source>
        <dbReference type="Proteomes" id="UP000756921"/>
    </source>
</evidence>
<dbReference type="EMBL" id="WJXW01000014">
    <property type="protein sequence ID" value="KAF9730390.1"/>
    <property type="molecule type" value="Genomic_DNA"/>
</dbReference>
<feature type="region of interest" description="Disordered" evidence="1">
    <location>
        <begin position="238"/>
        <end position="321"/>
    </location>
</feature>
<feature type="compositionally biased region" description="Pro residues" evidence="1">
    <location>
        <begin position="1"/>
        <end position="24"/>
    </location>
</feature>
<feature type="compositionally biased region" description="Basic and acidic residues" evidence="1">
    <location>
        <begin position="300"/>
        <end position="313"/>
    </location>
</feature>
<keyword evidence="3" id="KW-1185">Reference proteome</keyword>
<proteinExistence type="predicted"/>
<protein>
    <submittedName>
        <fullName evidence="2">Uncharacterized protein</fullName>
    </submittedName>
</protein>
<dbReference type="AlphaFoldDB" id="A0A9P6KL22"/>
<evidence type="ECO:0000313" key="2">
    <source>
        <dbReference type="EMBL" id="KAF9730390.1"/>
    </source>
</evidence>
<sequence length="470" mass="50862">MNNLPPPPPVVRIASEPPPRPRSPPRAYKGQKVSGGPGSVLQLPSPPPPPGLAHGAPEPLHPPVPPPTLPSLPTYQKQSGAGGSRKHFHLPPLPAVIGFVLPPPPGLAHVAPEPPPRPIFPRPLPSLPAYEGQRVPGSSSVLLDLNCSFQLQKWNTRNRLGPLWDHLPSYEHESLEKWIERQAVWGKLYQDEPLIQHNEQPVKPTVCYEWFVSIPNLLNLAQSASIHAVNRFPHNLLNPAEDTSNDTAIQSPQAESSSAAAARPQGAVGSKNHPDFAATSPITSIEVSNTPPPWGSSPHPHSEPDLHLDRHDISPNLPPSRRLSLPAVPSFEDFSTLPVSIAQKLQYSAQLSLSTACASTSGPQYELVEEDYVPSQAAPVSEKTSGPFMSRHTANFEAAKMFTHRFWEQVMVRGQAFEVHIGEAGILTMSIRYRDGRGGKRETSVFVRKGSPGQLGGAGAVSDTAEMPQP</sequence>
<comment type="caution">
    <text evidence="2">The sequence shown here is derived from an EMBL/GenBank/DDBJ whole genome shotgun (WGS) entry which is preliminary data.</text>
</comment>
<name>A0A9P6KL22_9PLEO</name>
<organism evidence="2 3">
    <name type="scientific">Paraphaeosphaeria minitans</name>
    <dbReference type="NCBI Taxonomy" id="565426"/>
    <lineage>
        <taxon>Eukaryota</taxon>
        <taxon>Fungi</taxon>
        <taxon>Dikarya</taxon>
        <taxon>Ascomycota</taxon>
        <taxon>Pezizomycotina</taxon>
        <taxon>Dothideomycetes</taxon>
        <taxon>Pleosporomycetidae</taxon>
        <taxon>Pleosporales</taxon>
        <taxon>Massarineae</taxon>
        <taxon>Didymosphaeriaceae</taxon>
        <taxon>Paraphaeosphaeria</taxon>
    </lineage>
</organism>
<gene>
    <name evidence="2" type="ORF">PMIN01_11259</name>
</gene>
<feature type="region of interest" description="Disordered" evidence="1">
    <location>
        <begin position="447"/>
        <end position="470"/>
    </location>
</feature>
<dbReference type="Proteomes" id="UP000756921">
    <property type="component" value="Unassembled WGS sequence"/>
</dbReference>
<feature type="compositionally biased region" description="Pro residues" evidence="1">
    <location>
        <begin position="59"/>
        <end position="70"/>
    </location>
</feature>
<accession>A0A9P6KL22</accession>
<feature type="region of interest" description="Disordered" evidence="1">
    <location>
        <begin position="1"/>
        <end position="88"/>
    </location>
</feature>
<feature type="compositionally biased region" description="Polar residues" evidence="1">
    <location>
        <begin position="280"/>
        <end position="289"/>
    </location>
</feature>
<evidence type="ECO:0000256" key="1">
    <source>
        <dbReference type="SAM" id="MobiDB-lite"/>
    </source>
</evidence>
<feature type="compositionally biased region" description="Low complexity" evidence="1">
    <location>
        <begin position="248"/>
        <end position="262"/>
    </location>
</feature>
<reference evidence="2" key="1">
    <citation type="journal article" date="2020" name="Mol. Plant Microbe Interact.">
        <title>Genome Sequence of the Biocontrol Agent Coniothyrium minitans strain Conio (IMI 134523).</title>
        <authorList>
            <person name="Patel D."/>
            <person name="Shittu T.A."/>
            <person name="Baroncelli R."/>
            <person name="Muthumeenakshi S."/>
            <person name="Osborne T.H."/>
            <person name="Janganan T.K."/>
            <person name="Sreenivasaprasad S."/>
        </authorList>
    </citation>
    <scope>NUCLEOTIDE SEQUENCE</scope>
    <source>
        <strain evidence="2">Conio</strain>
    </source>
</reference>
<dbReference type="OrthoDB" id="10542369at2759"/>